<dbReference type="GO" id="GO:0008234">
    <property type="term" value="F:cysteine-type peptidase activity"/>
    <property type="evidence" value="ECO:0007669"/>
    <property type="project" value="UniProtKB-KW"/>
</dbReference>
<dbReference type="OrthoDB" id="2235251at2"/>
<feature type="region of interest" description="Disordered" evidence="6">
    <location>
        <begin position="190"/>
        <end position="227"/>
    </location>
</feature>
<evidence type="ECO:0000256" key="4">
    <source>
        <dbReference type="ARBA" id="ARBA00022801"/>
    </source>
</evidence>
<evidence type="ECO:0000256" key="3">
    <source>
        <dbReference type="ARBA" id="ARBA00022729"/>
    </source>
</evidence>
<evidence type="ECO:0000313" key="9">
    <source>
        <dbReference type="Proteomes" id="UP000187941"/>
    </source>
</evidence>
<dbReference type="InterPro" id="IPR025896">
    <property type="entry name" value="Spi_Prtas-inh"/>
</dbReference>
<dbReference type="InterPro" id="IPR038765">
    <property type="entry name" value="Papain-like_cys_pep_sf"/>
</dbReference>
<keyword evidence="3" id="KW-0732">Signal</keyword>
<dbReference type="Gene3D" id="3.90.70.50">
    <property type="entry name" value="Peptidase C10, streptopain"/>
    <property type="match status" value="2"/>
</dbReference>
<sequence>MKYDRKPVAGYVVALLFAGMAISCSKDQVLEPVSTTPNVAPVQSVQEGDYHGEIISQALAKQVAETSEFQQLFLRSSAAASGARRSQVKRTVRRAMTLNDNHNHPAAHVMSYEQGGFAILSAEKSFAAVLAVGDEGNVDPNQMPEVVKDWLNQTRDQIGRARISRRGARQSATNQSLSWATLLANTGLNGQNSGARSAAPAPEPDPIKCSDCPDPEPGGNPPCQQIGEPAFFGPLVKTTWNQSEGDFLWPYNKFAPNGALAGCGPVAAAQLMRYYQHPSTYVCHIPGASYGKTLAAIWGNNYNSSSFSTANIMASFGYSANATWGGTPGAETSTNTDNMAAALKNNFGYKTVYVKTGPTLSDILSQLSSYRPVLLRGSKYSGGSGGHIWVVDGSMTIKSNCAVPEFHWMHMNWGWGGYWNGYFSDSYSSGTTGTTYYTETGTKTHTADSDPGTSQNSDMFYYGRRMIVAYP</sequence>
<gene>
    <name evidence="8" type="ORF">AWR27_14815</name>
</gene>
<keyword evidence="9" id="KW-1185">Reference proteome</keyword>
<evidence type="ECO:0000256" key="1">
    <source>
        <dbReference type="ARBA" id="ARBA00009693"/>
    </source>
</evidence>
<dbReference type="KEGG" id="smon:AWR27_14815"/>
<keyword evidence="5" id="KW-0788">Thiol protease</keyword>
<dbReference type="STRING" id="1178516.AWR27_14815"/>
<evidence type="ECO:0000256" key="2">
    <source>
        <dbReference type="ARBA" id="ARBA00022670"/>
    </source>
</evidence>
<dbReference type="Pfam" id="PF01640">
    <property type="entry name" value="Peptidase_C10"/>
    <property type="match status" value="1"/>
</dbReference>
<protein>
    <recommendedName>
        <fullName evidence="7">Spi protease inhibitor domain-containing protein</fullName>
    </recommendedName>
</protein>
<evidence type="ECO:0000256" key="6">
    <source>
        <dbReference type="SAM" id="MobiDB-lite"/>
    </source>
</evidence>
<keyword evidence="2" id="KW-0645">Protease</keyword>
<dbReference type="PRINTS" id="PR00797">
    <property type="entry name" value="STREPTOPAIN"/>
</dbReference>
<dbReference type="RefSeq" id="WP_077131907.1">
    <property type="nucleotide sequence ID" value="NZ_CP014263.1"/>
</dbReference>
<comment type="similarity">
    <text evidence="1">Belongs to the peptidase C10 family.</text>
</comment>
<reference evidence="8 9" key="1">
    <citation type="submission" date="2016-01" db="EMBL/GenBank/DDBJ databases">
        <authorList>
            <person name="Oliw E.H."/>
        </authorList>
    </citation>
    <scope>NUCLEOTIDE SEQUENCE [LARGE SCALE GENOMIC DNA]</scope>
    <source>
        <strain evidence="8 9">DY10</strain>
    </source>
</reference>
<proteinExistence type="inferred from homology"/>
<dbReference type="InterPro" id="IPR044934">
    <property type="entry name" value="Streptopain_sf"/>
</dbReference>
<name>A0A1P9WYM8_9BACT</name>
<organism evidence="8 9">
    <name type="scientific">Spirosoma montaniterrae</name>
    <dbReference type="NCBI Taxonomy" id="1178516"/>
    <lineage>
        <taxon>Bacteria</taxon>
        <taxon>Pseudomonadati</taxon>
        <taxon>Bacteroidota</taxon>
        <taxon>Cytophagia</taxon>
        <taxon>Cytophagales</taxon>
        <taxon>Cytophagaceae</taxon>
        <taxon>Spirosoma</taxon>
    </lineage>
</organism>
<dbReference type="Pfam" id="PF13734">
    <property type="entry name" value="Inhibitor_I69"/>
    <property type="match status" value="1"/>
</dbReference>
<dbReference type="Proteomes" id="UP000187941">
    <property type="component" value="Chromosome"/>
</dbReference>
<evidence type="ECO:0000313" key="8">
    <source>
        <dbReference type="EMBL" id="AQG80482.1"/>
    </source>
</evidence>
<feature type="domain" description="Spi protease inhibitor" evidence="7">
    <location>
        <begin position="71"/>
        <end position="158"/>
    </location>
</feature>
<dbReference type="AlphaFoldDB" id="A0A1P9WYM8"/>
<dbReference type="InterPro" id="IPR000200">
    <property type="entry name" value="Peptidase_C10"/>
</dbReference>
<dbReference type="GO" id="GO:0006508">
    <property type="term" value="P:proteolysis"/>
    <property type="evidence" value="ECO:0007669"/>
    <property type="project" value="UniProtKB-KW"/>
</dbReference>
<dbReference type="SUPFAM" id="SSF54001">
    <property type="entry name" value="Cysteine proteinases"/>
    <property type="match status" value="1"/>
</dbReference>
<dbReference type="EMBL" id="CP014263">
    <property type="protein sequence ID" value="AQG80482.1"/>
    <property type="molecule type" value="Genomic_DNA"/>
</dbReference>
<keyword evidence="4" id="KW-0378">Hydrolase</keyword>
<evidence type="ECO:0000256" key="5">
    <source>
        <dbReference type="ARBA" id="ARBA00022807"/>
    </source>
</evidence>
<dbReference type="PROSITE" id="PS51257">
    <property type="entry name" value="PROKAR_LIPOPROTEIN"/>
    <property type="match status" value="1"/>
</dbReference>
<accession>A0A1P9WYM8</accession>
<evidence type="ECO:0000259" key="7">
    <source>
        <dbReference type="Pfam" id="PF13734"/>
    </source>
</evidence>